<name>A0A0L0D9Z5_THETB</name>
<feature type="region of interest" description="Disordered" evidence="1">
    <location>
        <begin position="298"/>
        <end position="334"/>
    </location>
</feature>
<accession>A0A0L0D9Z5</accession>
<organism evidence="3 4">
    <name type="scientific">Thecamonas trahens ATCC 50062</name>
    <dbReference type="NCBI Taxonomy" id="461836"/>
    <lineage>
        <taxon>Eukaryota</taxon>
        <taxon>Apusozoa</taxon>
        <taxon>Apusomonadida</taxon>
        <taxon>Apusomonadidae</taxon>
        <taxon>Thecamonas</taxon>
    </lineage>
</organism>
<dbReference type="Pfam" id="PF00010">
    <property type="entry name" value="HLH"/>
    <property type="match status" value="1"/>
</dbReference>
<gene>
    <name evidence="3" type="ORF">AMSG_05142</name>
</gene>
<evidence type="ECO:0000259" key="2">
    <source>
        <dbReference type="PROSITE" id="PS50888"/>
    </source>
</evidence>
<dbReference type="SMART" id="SM00353">
    <property type="entry name" value="HLH"/>
    <property type="match status" value="1"/>
</dbReference>
<dbReference type="AlphaFoldDB" id="A0A0L0D9Z5"/>
<reference evidence="3 4" key="1">
    <citation type="submission" date="2010-05" db="EMBL/GenBank/DDBJ databases">
        <title>The Genome Sequence of Thecamonas trahens ATCC 50062.</title>
        <authorList>
            <consortium name="The Broad Institute Genome Sequencing Platform"/>
            <person name="Russ C."/>
            <person name="Cuomo C."/>
            <person name="Shea T."/>
            <person name="Young S.K."/>
            <person name="Zeng Q."/>
            <person name="Koehrsen M."/>
            <person name="Haas B."/>
            <person name="Borodovsky M."/>
            <person name="Guigo R."/>
            <person name="Alvarado L."/>
            <person name="Berlin A."/>
            <person name="Bochicchio J."/>
            <person name="Borenstein D."/>
            <person name="Chapman S."/>
            <person name="Chen Z."/>
            <person name="Freedman E."/>
            <person name="Gellesch M."/>
            <person name="Goldberg J."/>
            <person name="Griggs A."/>
            <person name="Gujja S."/>
            <person name="Heilman E."/>
            <person name="Heiman D."/>
            <person name="Hepburn T."/>
            <person name="Howarth C."/>
            <person name="Jen D."/>
            <person name="Larson L."/>
            <person name="Mehta T."/>
            <person name="Park D."/>
            <person name="Pearson M."/>
            <person name="Roberts A."/>
            <person name="Saif S."/>
            <person name="Shenoy N."/>
            <person name="Sisk P."/>
            <person name="Stolte C."/>
            <person name="Sykes S."/>
            <person name="Thomson T."/>
            <person name="Walk T."/>
            <person name="White J."/>
            <person name="Yandava C."/>
            <person name="Burger G."/>
            <person name="Gray M.W."/>
            <person name="Holland P.W.H."/>
            <person name="King N."/>
            <person name="Lang F.B.F."/>
            <person name="Roger A.J."/>
            <person name="Ruiz-Trillo I."/>
            <person name="Lander E."/>
            <person name="Nusbaum C."/>
        </authorList>
    </citation>
    <scope>NUCLEOTIDE SEQUENCE [LARGE SCALE GENOMIC DNA]</scope>
    <source>
        <strain evidence="3 4">ATCC 50062</strain>
    </source>
</reference>
<feature type="region of interest" description="Disordered" evidence="1">
    <location>
        <begin position="260"/>
        <end position="280"/>
    </location>
</feature>
<dbReference type="PROSITE" id="PS50888">
    <property type="entry name" value="BHLH"/>
    <property type="match status" value="1"/>
</dbReference>
<dbReference type="OrthoDB" id="71302at2759"/>
<dbReference type="Proteomes" id="UP000054408">
    <property type="component" value="Unassembled WGS sequence"/>
</dbReference>
<dbReference type="InterPro" id="IPR011598">
    <property type="entry name" value="bHLH_dom"/>
</dbReference>
<feature type="compositionally biased region" description="Basic and acidic residues" evidence="1">
    <location>
        <begin position="262"/>
        <end position="276"/>
    </location>
</feature>
<dbReference type="EMBL" id="GL349453">
    <property type="protein sequence ID" value="KNC49164.1"/>
    <property type="molecule type" value="Genomic_DNA"/>
</dbReference>
<feature type="region of interest" description="Disordered" evidence="1">
    <location>
        <begin position="94"/>
        <end position="162"/>
    </location>
</feature>
<dbReference type="GeneID" id="25564615"/>
<evidence type="ECO:0000256" key="1">
    <source>
        <dbReference type="SAM" id="MobiDB-lite"/>
    </source>
</evidence>
<evidence type="ECO:0000313" key="4">
    <source>
        <dbReference type="Proteomes" id="UP000054408"/>
    </source>
</evidence>
<feature type="compositionally biased region" description="Low complexity" evidence="1">
    <location>
        <begin position="298"/>
        <end position="307"/>
    </location>
</feature>
<protein>
    <recommendedName>
        <fullName evidence="2">BHLH domain-containing protein</fullName>
    </recommendedName>
</protein>
<dbReference type="SUPFAM" id="SSF47459">
    <property type="entry name" value="HLH, helix-loop-helix DNA-binding domain"/>
    <property type="match status" value="1"/>
</dbReference>
<dbReference type="RefSeq" id="XP_013758185.1">
    <property type="nucleotide sequence ID" value="XM_013902731.1"/>
</dbReference>
<feature type="region of interest" description="Disordered" evidence="1">
    <location>
        <begin position="38"/>
        <end position="65"/>
    </location>
</feature>
<keyword evidence="4" id="KW-1185">Reference proteome</keyword>
<dbReference type="GO" id="GO:0046983">
    <property type="term" value="F:protein dimerization activity"/>
    <property type="evidence" value="ECO:0007669"/>
    <property type="project" value="InterPro"/>
</dbReference>
<dbReference type="InterPro" id="IPR036638">
    <property type="entry name" value="HLH_DNA-bd_sf"/>
</dbReference>
<feature type="domain" description="BHLH" evidence="2">
    <location>
        <begin position="152"/>
        <end position="203"/>
    </location>
</feature>
<feature type="compositionally biased region" description="Polar residues" evidence="1">
    <location>
        <begin position="308"/>
        <end position="324"/>
    </location>
</feature>
<sequence length="334" mass="36389">MSSNAPVPNTPAFNPQQYYQQVYMQQLQAQMAAAHAAHMAQTGRASETNSSAAAPAAARPGEPQMQALSAAAQMQAMQLAAPLMVSMANAAQAAQVQHERKGKVRNTSRRERASKAAPYTTSGLQPGRKLSMAPLEPETAQAATSALMDQKSRREYHKRAEKKRRLKINELVQQLRSLLPNPSKVAFQKPTVFQHVANYVKALKAHRTFLEDELARTTEIVLDVQTALNDRNDYTIRNAFEAQNMELNDRIVEFKPSLARNPDIDYNRSPSPEETKNNPTALLRKAKYSAVSSAAAARLARGRPTARTPVSTPPNGSVSALDTLSSAAEASSAS</sequence>
<dbReference type="Gene3D" id="4.10.280.10">
    <property type="entry name" value="Helix-loop-helix DNA-binding domain"/>
    <property type="match status" value="1"/>
</dbReference>
<feature type="compositionally biased region" description="Low complexity" evidence="1">
    <location>
        <begin position="325"/>
        <end position="334"/>
    </location>
</feature>
<proteinExistence type="predicted"/>
<evidence type="ECO:0000313" key="3">
    <source>
        <dbReference type="EMBL" id="KNC49164.1"/>
    </source>
</evidence>